<name>A0A1M6WHY5_9FLAO</name>
<dbReference type="Proteomes" id="UP000184364">
    <property type="component" value="Unassembled WGS sequence"/>
</dbReference>
<dbReference type="PANTHER" id="PTHR33221:SF15">
    <property type="entry name" value="HTH-TYPE TRANSCRIPTIONAL REGULATOR YWGB-RELATED"/>
    <property type="match status" value="1"/>
</dbReference>
<reference evidence="2" key="1">
    <citation type="submission" date="2016-11" db="EMBL/GenBank/DDBJ databases">
        <authorList>
            <person name="Varghese N."/>
            <person name="Submissions S."/>
        </authorList>
    </citation>
    <scope>NUCLEOTIDE SEQUENCE [LARGE SCALE GENOMIC DNA]</scope>
    <source>
        <strain evidence="2">DSM 26899</strain>
    </source>
</reference>
<dbReference type="InterPro" id="IPR000944">
    <property type="entry name" value="Tscrpt_reg_Rrf2"/>
</dbReference>
<sequence length="144" mass="15995">MYLCHVIKMNNTRFATAIHIMTLLAKSPQEWLTSEWMAGSININPAVVRKEISVLREAGLITSRKGKEGGSQLSKGADSITISEIYSAVKNSEVLGKKNNNPNPVCSVGREINNHLNDLFVETDQLVVKFLGDKSLEQFTDQFD</sequence>
<dbReference type="InterPro" id="IPR036388">
    <property type="entry name" value="WH-like_DNA-bd_sf"/>
</dbReference>
<evidence type="ECO:0000313" key="2">
    <source>
        <dbReference type="Proteomes" id="UP000184364"/>
    </source>
</evidence>
<gene>
    <name evidence="1" type="ORF">SAMN05444267_1009106</name>
</gene>
<dbReference type="PANTHER" id="PTHR33221">
    <property type="entry name" value="WINGED HELIX-TURN-HELIX TRANSCRIPTIONAL REGULATOR, RRF2 FAMILY"/>
    <property type="match status" value="1"/>
</dbReference>
<protein>
    <submittedName>
        <fullName evidence="1">Transcriptional regulator, BadM/Rrf2 family</fullName>
    </submittedName>
</protein>
<dbReference type="GO" id="GO:0003700">
    <property type="term" value="F:DNA-binding transcription factor activity"/>
    <property type="evidence" value="ECO:0007669"/>
    <property type="project" value="TreeGrafter"/>
</dbReference>
<dbReference type="SUPFAM" id="SSF46785">
    <property type="entry name" value="Winged helix' DNA-binding domain"/>
    <property type="match status" value="1"/>
</dbReference>
<dbReference type="AlphaFoldDB" id="A0A1M6WHY5"/>
<dbReference type="Gene3D" id="1.10.10.10">
    <property type="entry name" value="Winged helix-like DNA-binding domain superfamily/Winged helix DNA-binding domain"/>
    <property type="match status" value="1"/>
</dbReference>
<proteinExistence type="predicted"/>
<dbReference type="GO" id="GO:0005829">
    <property type="term" value="C:cytosol"/>
    <property type="evidence" value="ECO:0007669"/>
    <property type="project" value="TreeGrafter"/>
</dbReference>
<evidence type="ECO:0000313" key="1">
    <source>
        <dbReference type="EMBL" id="SHK93234.1"/>
    </source>
</evidence>
<keyword evidence="2" id="KW-1185">Reference proteome</keyword>
<organism evidence="1 2">
    <name type="scientific">Chryseobacterium polytrichastri</name>
    <dbReference type="NCBI Taxonomy" id="1302687"/>
    <lineage>
        <taxon>Bacteria</taxon>
        <taxon>Pseudomonadati</taxon>
        <taxon>Bacteroidota</taxon>
        <taxon>Flavobacteriia</taxon>
        <taxon>Flavobacteriales</taxon>
        <taxon>Weeksellaceae</taxon>
        <taxon>Chryseobacterium group</taxon>
        <taxon>Chryseobacterium</taxon>
    </lineage>
</organism>
<dbReference type="STRING" id="1302687.SAMN05444267_1009106"/>
<dbReference type="PROSITE" id="PS51197">
    <property type="entry name" value="HTH_RRF2_2"/>
    <property type="match status" value="1"/>
</dbReference>
<dbReference type="InterPro" id="IPR036390">
    <property type="entry name" value="WH_DNA-bd_sf"/>
</dbReference>
<dbReference type="Pfam" id="PF02082">
    <property type="entry name" value="Rrf2"/>
    <property type="match status" value="1"/>
</dbReference>
<accession>A0A1M6WHY5</accession>
<dbReference type="EMBL" id="FRAV01000009">
    <property type="protein sequence ID" value="SHK93234.1"/>
    <property type="molecule type" value="Genomic_DNA"/>
</dbReference>